<evidence type="ECO:0000313" key="2">
    <source>
        <dbReference type="Proteomes" id="UP001057402"/>
    </source>
</evidence>
<keyword evidence="2" id="KW-1185">Reference proteome</keyword>
<gene>
    <name evidence="1" type="ORF">MLD38_023095</name>
</gene>
<dbReference type="EMBL" id="CM042885">
    <property type="protein sequence ID" value="KAI4367347.1"/>
    <property type="molecule type" value="Genomic_DNA"/>
</dbReference>
<protein>
    <submittedName>
        <fullName evidence="1">Uncharacterized protein</fullName>
    </submittedName>
</protein>
<name>A0ACB9QN81_9MYRT</name>
<sequence length="92" mass="9289">MSGSPDVADHAVFEQGASAGNVGRGQHSGAKEGEPSGAPHVVGNDAKTLAVPFFHRQAGDCSGAVDDEREGTNKGGDSTTQVVKDAVITNLD</sequence>
<organism evidence="1 2">
    <name type="scientific">Melastoma candidum</name>
    <dbReference type="NCBI Taxonomy" id="119954"/>
    <lineage>
        <taxon>Eukaryota</taxon>
        <taxon>Viridiplantae</taxon>
        <taxon>Streptophyta</taxon>
        <taxon>Embryophyta</taxon>
        <taxon>Tracheophyta</taxon>
        <taxon>Spermatophyta</taxon>
        <taxon>Magnoliopsida</taxon>
        <taxon>eudicotyledons</taxon>
        <taxon>Gunneridae</taxon>
        <taxon>Pentapetalae</taxon>
        <taxon>rosids</taxon>
        <taxon>malvids</taxon>
        <taxon>Myrtales</taxon>
        <taxon>Melastomataceae</taxon>
        <taxon>Melastomatoideae</taxon>
        <taxon>Melastomateae</taxon>
        <taxon>Melastoma</taxon>
    </lineage>
</organism>
<accession>A0ACB9QN81</accession>
<proteinExistence type="predicted"/>
<comment type="caution">
    <text evidence="1">The sequence shown here is derived from an EMBL/GenBank/DDBJ whole genome shotgun (WGS) entry which is preliminary data.</text>
</comment>
<reference evidence="2" key="1">
    <citation type="journal article" date="2023" name="Front. Plant Sci.">
        <title>Chromosomal-level genome assembly of Melastoma candidum provides insights into trichome evolution.</title>
        <authorList>
            <person name="Zhong Y."/>
            <person name="Wu W."/>
            <person name="Sun C."/>
            <person name="Zou P."/>
            <person name="Liu Y."/>
            <person name="Dai S."/>
            <person name="Zhou R."/>
        </authorList>
    </citation>
    <scope>NUCLEOTIDE SEQUENCE [LARGE SCALE GENOMIC DNA]</scope>
</reference>
<evidence type="ECO:0000313" key="1">
    <source>
        <dbReference type="EMBL" id="KAI4367347.1"/>
    </source>
</evidence>
<dbReference type="Proteomes" id="UP001057402">
    <property type="component" value="Chromosome 6"/>
</dbReference>